<evidence type="ECO:0000313" key="2">
    <source>
        <dbReference type="EMBL" id="KAF7811854.1"/>
    </source>
</evidence>
<evidence type="ECO:0000313" key="3">
    <source>
        <dbReference type="Proteomes" id="UP000634136"/>
    </source>
</evidence>
<organism evidence="2 3">
    <name type="scientific">Senna tora</name>
    <dbReference type="NCBI Taxonomy" id="362788"/>
    <lineage>
        <taxon>Eukaryota</taxon>
        <taxon>Viridiplantae</taxon>
        <taxon>Streptophyta</taxon>
        <taxon>Embryophyta</taxon>
        <taxon>Tracheophyta</taxon>
        <taxon>Spermatophyta</taxon>
        <taxon>Magnoliopsida</taxon>
        <taxon>eudicotyledons</taxon>
        <taxon>Gunneridae</taxon>
        <taxon>Pentapetalae</taxon>
        <taxon>rosids</taxon>
        <taxon>fabids</taxon>
        <taxon>Fabales</taxon>
        <taxon>Fabaceae</taxon>
        <taxon>Caesalpinioideae</taxon>
        <taxon>Cassia clade</taxon>
        <taxon>Senna</taxon>
    </lineage>
</organism>
<protein>
    <submittedName>
        <fullName evidence="2">Uncharacterized protein</fullName>
    </submittedName>
</protein>
<dbReference type="Proteomes" id="UP000634136">
    <property type="component" value="Unassembled WGS sequence"/>
</dbReference>
<feature type="region of interest" description="Disordered" evidence="1">
    <location>
        <begin position="1"/>
        <end position="33"/>
    </location>
</feature>
<sequence length="55" mass="6259">MDLTIRMPKNGRAGSERKNAKKKINVAKCHRRSSSTDHYRHHCVFSVHLGTVIDA</sequence>
<proteinExistence type="predicted"/>
<name>A0A834SXE5_9FABA</name>
<keyword evidence="3" id="KW-1185">Reference proteome</keyword>
<evidence type="ECO:0000256" key="1">
    <source>
        <dbReference type="SAM" id="MobiDB-lite"/>
    </source>
</evidence>
<dbReference type="EMBL" id="JAAIUW010000010">
    <property type="protein sequence ID" value="KAF7811854.1"/>
    <property type="molecule type" value="Genomic_DNA"/>
</dbReference>
<feature type="compositionally biased region" description="Basic residues" evidence="1">
    <location>
        <begin position="19"/>
        <end position="33"/>
    </location>
</feature>
<reference evidence="2" key="1">
    <citation type="submission" date="2020-09" db="EMBL/GenBank/DDBJ databases">
        <title>Genome-Enabled Discovery of Anthraquinone Biosynthesis in Senna tora.</title>
        <authorList>
            <person name="Kang S.-H."/>
            <person name="Pandey R.P."/>
            <person name="Lee C.-M."/>
            <person name="Sim J.-S."/>
            <person name="Jeong J.-T."/>
            <person name="Choi B.-S."/>
            <person name="Jung M."/>
            <person name="Ginzburg D."/>
            <person name="Zhao K."/>
            <person name="Won S.Y."/>
            <person name="Oh T.-J."/>
            <person name="Yu Y."/>
            <person name="Kim N.-H."/>
            <person name="Lee O.R."/>
            <person name="Lee T.-H."/>
            <person name="Bashyal P."/>
            <person name="Kim T.-S."/>
            <person name="Lee W.-H."/>
            <person name="Kawkins C."/>
            <person name="Kim C.-K."/>
            <person name="Kim J.S."/>
            <person name="Ahn B.O."/>
            <person name="Rhee S.Y."/>
            <person name="Sohng J.K."/>
        </authorList>
    </citation>
    <scope>NUCLEOTIDE SEQUENCE</scope>
    <source>
        <tissue evidence="2">Leaf</tissue>
    </source>
</reference>
<accession>A0A834SXE5</accession>
<gene>
    <name evidence="2" type="ORF">G2W53_032830</name>
</gene>
<comment type="caution">
    <text evidence="2">The sequence shown here is derived from an EMBL/GenBank/DDBJ whole genome shotgun (WGS) entry which is preliminary data.</text>
</comment>
<dbReference type="AlphaFoldDB" id="A0A834SXE5"/>